<dbReference type="Proteomes" id="UP001610706">
    <property type="component" value="Unassembled WGS sequence"/>
</dbReference>
<reference evidence="2 3" key="1">
    <citation type="submission" date="2024-08" db="EMBL/GenBank/DDBJ databases">
        <title>Oceanimonas smirnovii Genome sequencing and assembly.</title>
        <authorList>
            <person name="Tang B."/>
        </authorList>
    </citation>
    <scope>NUCLEOTIDE SEQUENCE [LARGE SCALE GENOMIC DNA]</scope>
    <source>
        <strain evidence="2 3">OS2020-119</strain>
    </source>
</reference>
<accession>A0ABW7P507</accession>
<organism evidence="2 3">
    <name type="scientific">Oceanimonas smirnovii</name>
    <dbReference type="NCBI Taxonomy" id="264574"/>
    <lineage>
        <taxon>Bacteria</taxon>
        <taxon>Pseudomonadati</taxon>
        <taxon>Pseudomonadota</taxon>
        <taxon>Gammaproteobacteria</taxon>
        <taxon>Aeromonadales</taxon>
        <taxon>Aeromonadaceae</taxon>
        <taxon>Oceanimonas</taxon>
    </lineage>
</organism>
<evidence type="ECO:0000256" key="1">
    <source>
        <dbReference type="SAM" id="MobiDB-lite"/>
    </source>
</evidence>
<gene>
    <name evidence="2" type="ORF">AB9R89_14805</name>
</gene>
<evidence type="ECO:0000313" key="2">
    <source>
        <dbReference type="EMBL" id="MFH7566577.1"/>
    </source>
</evidence>
<sequence>MEVKTDPAGRLHDLLESARKQPESKKAREALGVIFDVESKDTESLLRLLADLIMLSQQTKSRIKSLDDISHDIYLKPFDNIERILSTLNLDASWKPYRDLLNEPTLYGLKFCSDKLSRIDRIETIKKSEIEAMKWL</sequence>
<proteinExistence type="predicted"/>
<dbReference type="EMBL" id="JBGFTR010000041">
    <property type="protein sequence ID" value="MFH7566577.1"/>
    <property type="molecule type" value="Genomic_DNA"/>
</dbReference>
<comment type="caution">
    <text evidence="2">The sequence shown here is derived from an EMBL/GenBank/DDBJ whole genome shotgun (WGS) entry which is preliminary data.</text>
</comment>
<protein>
    <submittedName>
        <fullName evidence="2">Uncharacterized protein</fullName>
    </submittedName>
</protein>
<name>A0ABW7P507_9GAMM</name>
<evidence type="ECO:0000313" key="3">
    <source>
        <dbReference type="Proteomes" id="UP001610706"/>
    </source>
</evidence>
<feature type="region of interest" description="Disordered" evidence="1">
    <location>
        <begin position="1"/>
        <end position="21"/>
    </location>
</feature>
<keyword evidence="3" id="KW-1185">Reference proteome</keyword>
<dbReference type="RefSeq" id="WP_395545949.1">
    <property type="nucleotide sequence ID" value="NZ_CP166302.1"/>
</dbReference>